<evidence type="ECO:0000259" key="19">
    <source>
        <dbReference type="PROSITE" id="PS51473"/>
    </source>
</evidence>
<dbReference type="PROSITE" id="PS00108">
    <property type="entry name" value="PROTEIN_KINASE_ST"/>
    <property type="match status" value="1"/>
</dbReference>
<keyword evidence="11 16" id="KW-1133">Transmembrane helix</keyword>
<feature type="region of interest" description="Disordered" evidence="15">
    <location>
        <begin position="628"/>
        <end position="671"/>
    </location>
</feature>
<dbReference type="InterPro" id="IPR000719">
    <property type="entry name" value="Prot_kinase_dom"/>
</dbReference>
<keyword evidence="8" id="KW-0547">Nucleotide-binding</keyword>
<dbReference type="InterPro" id="IPR008271">
    <property type="entry name" value="Ser/Thr_kinase_AS"/>
</dbReference>
<evidence type="ECO:0000256" key="2">
    <source>
        <dbReference type="ARBA" id="ARBA00022527"/>
    </source>
</evidence>
<dbReference type="Gene3D" id="1.10.510.10">
    <property type="entry name" value="Transferase(Phosphotransferase) domain 1"/>
    <property type="match status" value="1"/>
</dbReference>
<evidence type="ECO:0000256" key="11">
    <source>
        <dbReference type="ARBA" id="ARBA00022989"/>
    </source>
</evidence>
<keyword evidence="14" id="KW-0325">Glycoprotein</keyword>
<dbReference type="Proteomes" id="UP000652761">
    <property type="component" value="Unassembled WGS sequence"/>
</dbReference>
<feature type="transmembrane region" description="Helical" evidence="16">
    <location>
        <begin position="278"/>
        <end position="302"/>
    </location>
</feature>
<dbReference type="EMBL" id="NMUH01004872">
    <property type="protein sequence ID" value="MQM11122.1"/>
    <property type="molecule type" value="Genomic_DNA"/>
</dbReference>
<dbReference type="GO" id="GO:0009737">
    <property type="term" value="P:response to abscisic acid"/>
    <property type="evidence" value="ECO:0007669"/>
    <property type="project" value="UniProtKB-ARBA"/>
</dbReference>
<keyword evidence="6 17" id="KW-0732">Signal</keyword>
<dbReference type="FunFam" id="3.30.200.20:FF:000142">
    <property type="entry name" value="Cysteine-rich receptor-like protein kinase 10"/>
    <property type="match status" value="1"/>
</dbReference>
<dbReference type="Pfam" id="PF01657">
    <property type="entry name" value="Stress-antifung"/>
    <property type="match status" value="2"/>
</dbReference>
<dbReference type="AlphaFoldDB" id="A0A843WKU8"/>
<dbReference type="SUPFAM" id="SSF56112">
    <property type="entry name" value="Protein kinase-like (PK-like)"/>
    <property type="match status" value="1"/>
</dbReference>
<keyword evidence="9" id="KW-0418">Kinase</keyword>
<evidence type="ECO:0008006" key="22">
    <source>
        <dbReference type="Google" id="ProtNLM"/>
    </source>
</evidence>
<dbReference type="CDD" id="cd23509">
    <property type="entry name" value="Gnk2-like"/>
    <property type="match status" value="2"/>
</dbReference>
<keyword evidence="12 16" id="KW-0472">Membrane</keyword>
<evidence type="ECO:0000313" key="20">
    <source>
        <dbReference type="EMBL" id="MQM11122.1"/>
    </source>
</evidence>
<feature type="signal peptide" evidence="17">
    <location>
        <begin position="1"/>
        <end position="28"/>
    </location>
</feature>
<evidence type="ECO:0000256" key="14">
    <source>
        <dbReference type="ARBA" id="ARBA00023180"/>
    </source>
</evidence>
<dbReference type="CDD" id="cd14066">
    <property type="entry name" value="STKc_IRAK"/>
    <property type="match status" value="1"/>
</dbReference>
<dbReference type="OrthoDB" id="779887at2759"/>
<dbReference type="Gene3D" id="3.30.430.20">
    <property type="entry name" value="Gnk2 domain, C-X8-C-X2-C motif"/>
    <property type="match status" value="2"/>
</dbReference>
<accession>A0A843WKU8</accession>
<evidence type="ECO:0000256" key="13">
    <source>
        <dbReference type="ARBA" id="ARBA00023170"/>
    </source>
</evidence>
<evidence type="ECO:0000256" key="9">
    <source>
        <dbReference type="ARBA" id="ARBA00022777"/>
    </source>
</evidence>
<protein>
    <recommendedName>
        <fullName evidence="22">Cysteine-rich receptor-like protein kinase 10</fullName>
    </recommendedName>
</protein>
<evidence type="ECO:0000256" key="15">
    <source>
        <dbReference type="SAM" id="MobiDB-lite"/>
    </source>
</evidence>
<keyword evidence="5 16" id="KW-0812">Transmembrane</keyword>
<dbReference type="SMART" id="SM00220">
    <property type="entry name" value="S_TKc"/>
    <property type="match status" value="1"/>
</dbReference>
<evidence type="ECO:0000259" key="18">
    <source>
        <dbReference type="PROSITE" id="PS50011"/>
    </source>
</evidence>
<dbReference type="PANTHER" id="PTHR27002">
    <property type="entry name" value="RECEPTOR-LIKE SERINE/THREONINE-PROTEIN KINASE SD1-8"/>
    <property type="match status" value="1"/>
</dbReference>
<evidence type="ECO:0000313" key="21">
    <source>
        <dbReference type="Proteomes" id="UP000652761"/>
    </source>
</evidence>
<proteinExistence type="predicted"/>
<dbReference type="GO" id="GO:0004674">
    <property type="term" value="F:protein serine/threonine kinase activity"/>
    <property type="evidence" value="ECO:0007669"/>
    <property type="project" value="UniProtKB-KW"/>
</dbReference>
<evidence type="ECO:0000256" key="12">
    <source>
        <dbReference type="ARBA" id="ARBA00023136"/>
    </source>
</evidence>
<name>A0A843WKU8_COLES</name>
<organism evidence="20 21">
    <name type="scientific">Colocasia esculenta</name>
    <name type="common">Wild taro</name>
    <name type="synonym">Arum esculentum</name>
    <dbReference type="NCBI Taxonomy" id="4460"/>
    <lineage>
        <taxon>Eukaryota</taxon>
        <taxon>Viridiplantae</taxon>
        <taxon>Streptophyta</taxon>
        <taxon>Embryophyta</taxon>
        <taxon>Tracheophyta</taxon>
        <taxon>Spermatophyta</taxon>
        <taxon>Magnoliopsida</taxon>
        <taxon>Liliopsida</taxon>
        <taxon>Araceae</taxon>
        <taxon>Aroideae</taxon>
        <taxon>Colocasieae</taxon>
        <taxon>Colocasia</taxon>
    </lineage>
</organism>
<comment type="subcellular location">
    <subcellularLocation>
        <location evidence="1">Membrane</location>
        <topology evidence="1">Single-pass membrane protein</topology>
    </subcellularLocation>
</comment>
<sequence>MEAAMAKLSVSLLVVALLQTLAVVPAQAQIFLWCSGDTNYTATSPFKRNLDLLLLNLSTVPATAQRGHFHSVSLDGPGAAYGLVQCRGDILPNECAACLNGSASEITGRCPLRRGAAIRHDLCLLRYSDRPFLGVPEHGIKNHIANGQNTSDSNPVVFDRQMMELVAEVTTQASAGASRFAAGMRNYTYFRHIYAIAQCTRDLPEAGCNQCLRDLIPSLPSGRIGAQVSTASCFLRFEIYPFFSLSVVPPPPAPLLQPAPSPPTAMDNRGKRNKSPTVLLIIVIVSVVTAVVSSLANTVICLRRRSVKVEPIVEKSAESLLFDFETLRVATGNFCEANKLGEGGFGPVYMGFLPDGQQIAVKRLSGRSTQGLAELRNEVVLVAKLHHRNLVRLLGFCLEEEEKIVVYEYLPNTSLDKFLFDPNNRLLLDWERRCKLIAGIARGLLYLHEDSRLRIIHRDLKASNILLDEHMNPKISDFGLAKLFAADETHGRTSRIAGTYGYMAPEYAMHGHFSVKLDVFSFGVLTLEIVTGQRNNSFDESDNAIDLLGSVWNHWNEGEALQLLDPTAGDRCQTQEVLRWIHIGLLCVQEDPSVRPNMSEVVLMLSSFSLTLPAPSKPAFVIRGSVTNSELNSRPSKNNSGSPENENPNQSMVRPRVQSLNQVTMSDIEPR</sequence>
<reference evidence="20" key="1">
    <citation type="submission" date="2017-07" db="EMBL/GenBank/DDBJ databases">
        <title>Taro Niue Genome Assembly and Annotation.</title>
        <authorList>
            <person name="Atibalentja N."/>
            <person name="Keating K."/>
            <person name="Fields C.J."/>
        </authorList>
    </citation>
    <scope>NUCLEOTIDE SEQUENCE</scope>
    <source>
        <strain evidence="20">Niue_2</strain>
        <tissue evidence="20">Leaf</tissue>
    </source>
</reference>
<dbReference type="FunFam" id="1.10.510.10:FF:000343">
    <property type="entry name" value="Cysteine-rich receptor-like protein kinase 28"/>
    <property type="match status" value="1"/>
</dbReference>
<dbReference type="PROSITE" id="PS50011">
    <property type="entry name" value="PROTEIN_KINASE_DOM"/>
    <property type="match status" value="1"/>
</dbReference>
<feature type="chain" id="PRO_5032453169" description="Cysteine-rich receptor-like protein kinase 10" evidence="17">
    <location>
        <begin position="29"/>
        <end position="671"/>
    </location>
</feature>
<keyword evidence="4" id="KW-0808">Transferase</keyword>
<evidence type="ECO:0000256" key="16">
    <source>
        <dbReference type="SAM" id="Phobius"/>
    </source>
</evidence>
<feature type="domain" description="Gnk2-homologous" evidence="19">
    <location>
        <begin position="140"/>
        <end position="242"/>
    </location>
</feature>
<dbReference type="GO" id="GO:0005886">
    <property type="term" value="C:plasma membrane"/>
    <property type="evidence" value="ECO:0007669"/>
    <property type="project" value="TreeGrafter"/>
</dbReference>
<feature type="domain" description="Protein kinase" evidence="18">
    <location>
        <begin position="334"/>
        <end position="609"/>
    </location>
</feature>
<keyword evidence="2" id="KW-0723">Serine/threonine-protein kinase</keyword>
<evidence type="ECO:0000256" key="7">
    <source>
        <dbReference type="ARBA" id="ARBA00022737"/>
    </source>
</evidence>
<feature type="domain" description="Gnk2-homologous" evidence="19">
    <location>
        <begin position="28"/>
        <end position="132"/>
    </location>
</feature>
<dbReference type="PANTHER" id="PTHR27002:SF1040">
    <property type="entry name" value="OS07G0538400 PROTEIN"/>
    <property type="match status" value="1"/>
</dbReference>
<dbReference type="InterPro" id="IPR011009">
    <property type="entry name" value="Kinase-like_dom_sf"/>
</dbReference>
<keyword evidence="3" id="KW-0597">Phosphoprotein</keyword>
<evidence type="ECO:0000256" key="4">
    <source>
        <dbReference type="ARBA" id="ARBA00022679"/>
    </source>
</evidence>
<keyword evidence="21" id="KW-1185">Reference proteome</keyword>
<dbReference type="InterPro" id="IPR001245">
    <property type="entry name" value="Ser-Thr/Tyr_kinase_cat_dom"/>
</dbReference>
<comment type="caution">
    <text evidence="20">The sequence shown here is derived from an EMBL/GenBank/DDBJ whole genome shotgun (WGS) entry which is preliminary data.</text>
</comment>
<keyword evidence="13" id="KW-0675">Receptor</keyword>
<dbReference type="InterPro" id="IPR038408">
    <property type="entry name" value="GNK2_sf"/>
</dbReference>
<dbReference type="Pfam" id="PF07714">
    <property type="entry name" value="PK_Tyr_Ser-Thr"/>
    <property type="match status" value="1"/>
</dbReference>
<evidence type="ECO:0000256" key="6">
    <source>
        <dbReference type="ARBA" id="ARBA00022729"/>
    </source>
</evidence>
<keyword evidence="7" id="KW-0677">Repeat</keyword>
<dbReference type="Gene3D" id="3.30.200.20">
    <property type="entry name" value="Phosphorylase Kinase, domain 1"/>
    <property type="match status" value="1"/>
</dbReference>
<gene>
    <name evidence="20" type="ORF">Taro_044025</name>
</gene>
<dbReference type="InterPro" id="IPR002902">
    <property type="entry name" value="GNK2"/>
</dbReference>
<feature type="compositionally biased region" description="Low complexity" evidence="15">
    <location>
        <begin position="635"/>
        <end position="649"/>
    </location>
</feature>
<evidence type="ECO:0000256" key="5">
    <source>
        <dbReference type="ARBA" id="ARBA00022692"/>
    </source>
</evidence>
<evidence type="ECO:0000256" key="3">
    <source>
        <dbReference type="ARBA" id="ARBA00022553"/>
    </source>
</evidence>
<dbReference type="PROSITE" id="PS51473">
    <property type="entry name" value="GNK2"/>
    <property type="match status" value="2"/>
</dbReference>
<evidence type="ECO:0000256" key="8">
    <source>
        <dbReference type="ARBA" id="ARBA00022741"/>
    </source>
</evidence>
<dbReference type="GO" id="GO:0005524">
    <property type="term" value="F:ATP binding"/>
    <property type="evidence" value="ECO:0007669"/>
    <property type="project" value="UniProtKB-KW"/>
</dbReference>
<keyword evidence="10" id="KW-0067">ATP-binding</keyword>
<evidence type="ECO:0000256" key="1">
    <source>
        <dbReference type="ARBA" id="ARBA00004167"/>
    </source>
</evidence>
<evidence type="ECO:0000256" key="10">
    <source>
        <dbReference type="ARBA" id="ARBA00022840"/>
    </source>
</evidence>
<evidence type="ECO:0000256" key="17">
    <source>
        <dbReference type="SAM" id="SignalP"/>
    </source>
</evidence>